<dbReference type="InterPro" id="IPR049342">
    <property type="entry name" value="TRAF1-6_MATH_dom"/>
</dbReference>
<evidence type="ECO:0000313" key="3">
    <source>
        <dbReference type="EnsemblMetazoa" id="CLYHEMP001522.1"/>
    </source>
</evidence>
<evidence type="ECO:0000259" key="2">
    <source>
        <dbReference type="PROSITE" id="PS50144"/>
    </source>
</evidence>
<dbReference type="Pfam" id="PF21355">
    <property type="entry name" value="TRAF-mep_MATH"/>
    <property type="match status" value="1"/>
</dbReference>
<dbReference type="SMART" id="SM00061">
    <property type="entry name" value="MATH"/>
    <property type="match status" value="1"/>
</dbReference>
<keyword evidence="1" id="KW-0175">Coiled coil</keyword>
<dbReference type="GO" id="GO:0043122">
    <property type="term" value="P:regulation of canonical NF-kappaB signal transduction"/>
    <property type="evidence" value="ECO:0007669"/>
    <property type="project" value="TreeGrafter"/>
</dbReference>
<dbReference type="PANTHER" id="PTHR10131:SF94">
    <property type="entry name" value="TNF RECEPTOR-ASSOCIATED FACTOR 4"/>
    <property type="match status" value="1"/>
</dbReference>
<name>A0A7M5UN41_9CNID</name>
<reference evidence="3" key="1">
    <citation type="submission" date="2021-01" db="UniProtKB">
        <authorList>
            <consortium name="EnsemblMetazoa"/>
        </authorList>
    </citation>
    <scope>IDENTIFICATION</scope>
</reference>
<dbReference type="AlphaFoldDB" id="A0A7M5UN41"/>
<dbReference type="GeneID" id="136800669"/>
<dbReference type="Gene3D" id="2.60.210.10">
    <property type="entry name" value="Apoptosis, Tumor Necrosis Factor Receptor Associated Protein 2, Chain A"/>
    <property type="match status" value="1"/>
</dbReference>
<keyword evidence="4" id="KW-1185">Reference proteome</keyword>
<dbReference type="Proteomes" id="UP000594262">
    <property type="component" value="Unplaced"/>
</dbReference>
<evidence type="ECO:0000256" key="1">
    <source>
        <dbReference type="SAM" id="Coils"/>
    </source>
</evidence>
<proteinExistence type="predicted"/>
<dbReference type="InterPro" id="IPR002083">
    <property type="entry name" value="MATH/TRAF_dom"/>
</dbReference>
<feature type="domain" description="MATH" evidence="2">
    <location>
        <begin position="63"/>
        <end position="211"/>
    </location>
</feature>
<dbReference type="EnsemblMetazoa" id="CLYHEMT001522.1">
    <property type="protein sequence ID" value="CLYHEMP001522.1"/>
    <property type="gene ID" value="CLYHEMG001522"/>
</dbReference>
<evidence type="ECO:0000313" key="4">
    <source>
        <dbReference type="Proteomes" id="UP000594262"/>
    </source>
</evidence>
<dbReference type="RefSeq" id="XP_066913421.1">
    <property type="nucleotide sequence ID" value="XM_067057320.1"/>
</dbReference>
<dbReference type="InterPro" id="IPR008974">
    <property type="entry name" value="TRAF-like"/>
</dbReference>
<feature type="coiled-coil region" evidence="1">
    <location>
        <begin position="37"/>
        <end position="64"/>
    </location>
</feature>
<dbReference type="SUPFAM" id="SSF49599">
    <property type="entry name" value="TRAF domain-like"/>
    <property type="match status" value="1"/>
</dbReference>
<organism evidence="3 4">
    <name type="scientific">Clytia hemisphaerica</name>
    <dbReference type="NCBI Taxonomy" id="252671"/>
    <lineage>
        <taxon>Eukaryota</taxon>
        <taxon>Metazoa</taxon>
        <taxon>Cnidaria</taxon>
        <taxon>Hydrozoa</taxon>
        <taxon>Hydroidolina</taxon>
        <taxon>Leptothecata</taxon>
        <taxon>Obeliida</taxon>
        <taxon>Clytiidae</taxon>
        <taxon>Clytia</taxon>
    </lineage>
</organism>
<dbReference type="PANTHER" id="PTHR10131">
    <property type="entry name" value="TNF RECEPTOR ASSOCIATED FACTOR"/>
    <property type="match status" value="1"/>
</dbReference>
<dbReference type="OrthoDB" id="5574452at2759"/>
<protein>
    <recommendedName>
        <fullName evidence="2">MATH domain-containing protein</fullName>
    </recommendedName>
</protein>
<accession>A0A7M5UN41</accession>
<dbReference type="PROSITE" id="PS50144">
    <property type="entry name" value="MATH"/>
    <property type="match status" value="1"/>
</dbReference>
<sequence>MLSNRPNNEKSLKSVSDDLSDIRNDLTDAIKYNDEKLALVADKLQQLEVRVDEINADMRSSKNGSLLWKVGNFTELLERSHQDHQTFVASDFVYTGIYGYKLEFRLYPYGVGLGEGTHLSLYVLVHKTEHDLLLHWPFEQKVKVKLLNMNESSSKREHHIATIGPDRHSSSFVRPLHEHNPGWGFPTFLSHRDLQKKTFLRENCLFIKLLVEPYDALDIFKQSYD</sequence>